<sequence length="177" mass="20426">MQQLELLITKFQQKDVKAFEELYNMYSKSMHGVIYNIVRDHDIAEELMQDVFIKAWNNAASYSAEKGRFFTWILNIARNAAIDKTRSKAFKNSKKNLGAEYFVDILAHGDSLDDQTDAIGIKKFVSQLAKKCIEVIELLYFKGYTQKEASETLDMPIGTIKTRNRNCINELRTIVLQ</sequence>
<comment type="caution">
    <text evidence="8">The sequence shown here is derived from an EMBL/GenBank/DDBJ whole genome shotgun (WGS) entry which is preliminary data.</text>
</comment>
<dbReference type="RefSeq" id="WP_133757707.1">
    <property type="nucleotide sequence ID" value="NZ_SOBW01000008.1"/>
</dbReference>
<keyword evidence="9" id="KW-1185">Reference proteome</keyword>
<protein>
    <submittedName>
        <fullName evidence="8">RNA polymerase sigma-70 factor (ECF subfamily)</fullName>
    </submittedName>
</protein>
<dbReference type="Pfam" id="PF04542">
    <property type="entry name" value="Sigma70_r2"/>
    <property type="match status" value="1"/>
</dbReference>
<dbReference type="InterPro" id="IPR013324">
    <property type="entry name" value="RNA_pol_sigma_r3/r4-like"/>
</dbReference>
<proteinExistence type="inferred from homology"/>
<evidence type="ECO:0000259" key="6">
    <source>
        <dbReference type="Pfam" id="PF04542"/>
    </source>
</evidence>
<evidence type="ECO:0000256" key="5">
    <source>
        <dbReference type="ARBA" id="ARBA00023163"/>
    </source>
</evidence>
<dbReference type="GO" id="GO:0006352">
    <property type="term" value="P:DNA-templated transcription initiation"/>
    <property type="evidence" value="ECO:0007669"/>
    <property type="project" value="InterPro"/>
</dbReference>
<dbReference type="Pfam" id="PF04545">
    <property type="entry name" value="Sigma70_r4"/>
    <property type="match status" value="1"/>
</dbReference>
<evidence type="ECO:0000313" key="8">
    <source>
        <dbReference type="EMBL" id="TDU39641.1"/>
    </source>
</evidence>
<evidence type="ECO:0000256" key="3">
    <source>
        <dbReference type="ARBA" id="ARBA00023082"/>
    </source>
</evidence>
<dbReference type="AlphaFoldDB" id="A0A4R7PZP5"/>
<evidence type="ECO:0000256" key="2">
    <source>
        <dbReference type="ARBA" id="ARBA00023015"/>
    </source>
</evidence>
<dbReference type="Gene3D" id="1.10.1740.10">
    <property type="match status" value="1"/>
</dbReference>
<dbReference type="Proteomes" id="UP000294689">
    <property type="component" value="Unassembled WGS sequence"/>
</dbReference>
<dbReference type="InterPro" id="IPR013325">
    <property type="entry name" value="RNA_pol_sigma_r2"/>
</dbReference>
<evidence type="ECO:0000259" key="7">
    <source>
        <dbReference type="Pfam" id="PF04545"/>
    </source>
</evidence>
<evidence type="ECO:0000256" key="4">
    <source>
        <dbReference type="ARBA" id="ARBA00023125"/>
    </source>
</evidence>
<evidence type="ECO:0000313" key="9">
    <source>
        <dbReference type="Proteomes" id="UP000294689"/>
    </source>
</evidence>
<dbReference type="PANTHER" id="PTHR43133">
    <property type="entry name" value="RNA POLYMERASE ECF-TYPE SIGMA FACTO"/>
    <property type="match status" value="1"/>
</dbReference>
<dbReference type="NCBIfam" id="TIGR02937">
    <property type="entry name" value="sigma70-ECF"/>
    <property type="match status" value="1"/>
</dbReference>
<dbReference type="GO" id="GO:0003677">
    <property type="term" value="F:DNA binding"/>
    <property type="evidence" value="ECO:0007669"/>
    <property type="project" value="UniProtKB-KW"/>
</dbReference>
<dbReference type="GO" id="GO:0016987">
    <property type="term" value="F:sigma factor activity"/>
    <property type="evidence" value="ECO:0007669"/>
    <property type="project" value="UniProtKB-KW"/>
</dbReference>
<evidence type="ECO:0000256" key="1">
    <source>
        <dbReference type="ARBA" id="ARBA00010641"/>
    </source>
</evidence>
<keyword evidence="5" id="KW-0804">Transcription</keyword>
<keyword evidence="3" id="KW-0731">Sigma factor</keyword>
<accession>A0A4R7PZP5</accession>
<dbReference type="InterPro" id="IPR039425">
    <property type="entry name" value="RNA_pol_sigma-70-like"/>
</dbReference>
<comment type="similarity">
    <text evidence="1">Belongs to the sigma-70 factor family. ECF subfamily.</text>
</comment>
<dbReference type="EMBL" id="SOBW01000008">
    <property type="protein sequence ID" value="TDU39641.1"/>
    <property type="molecule type" value="Genomic_DNA"/>
</dbReference>
<dbReference type="SUPFAM" id="SSF88946">
    <property type="entry name" value="Sigma2 domain of RNA polymerase sigma factors"/>
    <property type="match status" value="1"/>
</dbReference>
<gene>
    <name evidence="8" type="ORF">BXY82_1671</name>
</gene>
<dbReference type="Gene3D" id="1.10.10.10">
    <property type="entry name" value="Winged helix-like DNA-binding domain superfamily/Winged helix DNA-binding domain"/>
    <property type="match status" value="1"/>
</dbReference>
<feature type="domain" description="RNA polymerase sigma-70 region 2" evidence="6">
    <location>
        <begin position="22"/>
        <end position="88"/>
    </location>
</feature>
<dbReference type="PANTHER" id="PTHR43133:SF62">
    <property type="entry name" value="RNA POLYMERASE SIGMA FACTOR SIGZ"/>
    <property type="match status" value="1"/>
</dbReference>
<reference evidence="8 9" key="1">
    <citation type="submission" date="2019-03" db="EMBL/GenBank/DDBJ databases">
        <title>Genomic Encyclopedia of Archaeal and Bacterial Type Strains, Phase II (KMG-II): from individual species to whole genera.</title>
        <authorList>
            <person name="Goeker M."/>
        </authorList>
    </citation>
    <scope>NUCLEOTIDE SEQUENCE [LARGE SCALE GENOMIC DNA]</scope>
    <source>
        <strain evidence="8 9">DSM 28135</strain>
    </source>
</reference>
<organism evidence="8 9">
    <name type="scientific">Gelidibacter sediminis</name>
    <dbReference type="NCBI Taxonomy" id="1608710"/>
    <lineage>
        <taxon>Bacteria</taxon>
        <taxon>Pseudomonadati</taxon>
        <taxon>Bacteroidota</taxon>
        <taxon>Flavobacteriia</taxon>
        <taxon>Flavobacteriales</taxon>
        <taxon>Flavobacteriaceae</taxon>
        <taxon>Gelidibacter</taxon>
    </lineage>
</organism>
<name>A0A4R7PZP5_9FLAO</name>
<feature type="domain" description="RNA polymerase sigma-70 region 4" evidence="7">
    <location>
        <begin position="134"/>
        <end position="172"/>
    </location>
</feature>
<dbReference type="InterPro" id="IPR014284">
    <property type="entry name" value="RNA_pol_sigma-70_dom"/>
</dbReference>
<dbReference type="InterPro" id="IPR007630">
    <property type="entry name" value="RNA_pol_sigma70_r4"/>
</dbReference>
<keyword evidence="2" id="KW-0805">Transcription regulation</keyword>
<dbReference type="SUPFAM" id="SSF88659">
    <property type="entry name" value="Sigma3 and sigma4 domains of RNA polymerase sigma factors"/>
    <property type="match status" value="1"/>
</dbReference>
<dbReference type="InterPro" id="IPR007627">
    <property type="entry name" value="RNA_pol_sigma70_r2"/>
</dbReference>
<keyword evidence="4" id="KW-0238">DNA-binding</keyword>
<dbReference type="OrthoDB" id="9784272at2"/>
<dbReference type="InterPro" id="IPR036388">
    <property type="entry name" value="WH-like_DNA-bd_sf"/>
</dbReference>